<comment type="cofactor">
    <cofactor evidence="1">
        <name>[4Fe-4S] cluster</name>
        <dbReference type="ChEBI" id="CHEBI:49883"/>
    </cofactor>
</comment>
<name>A0A497JGB0_9ARCH</name>
<dbReference type="NCBIfam" id="NF040684">
    <property type="entry name" value="PorD_Arch"/>
    <property type="match status" value="1"/>
</dbReference>
<evidence type="ECO:0000256" key="10">
    <source>
        <dbReference type="ARBA" id="ARBA00044788"/>
    </source>
</evidence>
<evidence type="ECO:0000256" key="4">
    <source>
        <dbReference type="ARBA" id="ARBA00022485"/>
    </source>
</evidence>
<dbReference type="Proteomes" id="UP000277633">
    <property type="component" value="Unassembled WGS sequence"/>
</dbReference>
<accession>A0A497JGB0</accession>
<dbReference type="PANTHER" id="PTHR43724">
    <property type="entry name" value="PYRUVATE SYNTHASE SUBUNIT PORD"/>
    <property type="match status" value="1"/>
</dbReference>
<gene>
    <name evidence="14" type="ORF">DRO07_01330</name>
</gene>
<dbReference type="SUPFAM" id="SSF54862">
    <property type="entry name" value="4Fe-4S ferredoxins"/>
    <property type="match status" value="1"/>
</dbReference>
<evidence type="ECO:0000313" key="14">
    <source>
        <dbReference type="EMBL" id="RLG69956.1"/>
    </source>
</evidence>
<evidence type="ECO:0000313" key="15">
    <source>
        <dbReference type="Proteomes" id="UP000277633"/>
    </source>
</evidence>
<dbReference type="NCBIfam" id="TIGR02179">
    <property type="entry name" value="PorD_KorD"/>
    <property type="match status" value="1"/>
</dbReference>
<feature type="domain" description="4Fe-4S ferredoxin-type" evidence="13">
    <location>
        <begin position="56"/>
        <end position="85"/>
    </location>
</feature>
<comment type="caution">
    <text evidence="14">The sequence shown here is derived from an EMBL/GenBank/DDBJ whole genome shotgun (WGS) entry which is preliminary data.</text>
</comment>
<keyword evidence="7" id="KW-0249">Electron transport</keyword>
<keyword evidence="8" id="KW-0408">Iron</keyword>
<evidence type="ECO:0000256" key="2">
    <source>
        <dbReference type="ARBA" id="ARBA00011595"/>
    </source>
</evidence>
<evidence type="ECO:0000256" key="6">
    <source>
        <dbReference type="ARBA" id="ARBA00022737"/>
    </source>
</evidence>
<dbReference type="AlphaFoldDB" id="A0A497JGB0"/>
<organism evidence="14 15">
    <name type="scientific">Candidatus Iainarchaeum sp</name>
    <dbReference type="NCBI Taxonomy" id="3101447"/>
    <lineage>
        <taxon>Archaea</taxon>
        <taxon>Candidatus Iainarchaeota</taxon>
        <taxon>Candidatus Iainarchaeia</taxon>
        <taxon>Candidatus Iainarchaeales</taxon>
        <taxon>Candidatus Iainarchaeaceae</taxon>
        <taxon>Candidatus Iainarchaeum</taxon>
    </lineage>
</organism>
<evidence type="ECO:0000256" key="7">
    <source>
        <dbReference type="ARBA" id="ARBA00022982"/>
    </source>
</evidence>
<evidence type="ECO:0000256" key="8">
    <source>
        <dbReference type="ARBA" id="ARBA00023004"/>
    </source>
</evidence>
<keyword evidence="3" id="KW-0813">Transport</keyword>
<proteinExistence type="predicted"/>
<dbReference type="InterPro" id="IPR053389">
    <property type="entry name" value="Pyruvate_synthase_PorD"/>
</dbReference>
<keyword evidence="6" id="KW-0677">Repeat</keyword>
<dbReference type="InterPro" id="IPR017900">
    <property type="entry name" value="4Fe4S_Fe_S_CS"/>
</dbReference>
<dbReference type="GO" id="GO:0016625">
    <property type="term" value="F:oxidoreductase activity, acting on the aldehyde or oxo group of donors, iron-sulfur protein as acceptor"/>
    <property type="evidence" value="ECO:0007669"/>
    <property type="project" value="InterPro"/>
</dbReference>
<dbReference type="PROSITE" id="PS00198">
    <property type="entry name" value="4FE4S_FER_1"/>
    <property type="match status" value="1"/>
</dbReference>
<comment type="subunit">
    <text evidence="2">Heterotetramer of one alpha, one beta, one delta and one gamma chain.</text>
</comment>
<dbReference type="Pfam" id="PF14697">
    <property type="entry name" value="Fer4_21"/>
    <property type="match status" value="1"/>
</dbReference>
<dbReference type="PROSITE" id="PS51379">
    <property type="entry name" value="4FE4S_FER_2"/>
    <property type="match status" value="2"/>
</dbReference>
<evidence type="ECO:0000256" key="12">
    <source>
        <dbReference type="ARBA" id="ARBA00044818"/>
    </source>
</evidence>
<evidence type="ECO:0000256" key="9">
    <source>
        <dbReference type="ARBA" id="ARBA00023014"/>
    </source>
</evidence>
<evidence type="ECO:0000256" key="3">
    <source>
        <dbReference type="ARBA" id="ARBA00022448"/>
    </source>
</evidence>
<keyword evidence="9" id="KW-0411">Iron-sulfur</keyword>
<evidence type="ECO:0000256" key="11">
    <source>
        <dbReference type="ARBA" id="ARBA00044816"/>
    </source>
</evidence>
<dbReference type="EMBL" id="QMWO01000033">
    <property type="protein sequence ID" value="RLG69956.1"/>
    <property type="molecule type" value="Genomic_DNA"/>
</dbReference>
<sequence>MEFTLGAVIREPGSTIKNKTGGWRAMRPVLDQSKCVRCGTCWMYCPEGAIKKDENGNFVIDYDYCKGCGICANECPVKAIRMELEKK</sequence>
<dbReference type="GO" id="GO:0046872">
    <property type="term" value="F:metal ion binding"/>
    <property type="evidence" value="ECO:0007669"/>
    <property type="project" value="UniProtKB-KW"/>
</dbReference>
<reference evidence="14 15" key="1">
    <citation type="submission" date="2018-06" db="EMBL/GenBank/DDBJ databases">
        <title>Extensive metabolic versatility and redundancy in microbially diverse, dynamic hydrothermal sediments.</title>
        <authorList>
            <person name="Dombrowski N."/>
            <person name="Teske A."/>
            <person name="Baker B.J."/>
        </authorList>
    </citation>
    <scope>NUCLEOTIDE SEQUENCE [LARGE SCALE GENOMIC DNA]</scope>
    <source>
        <strain evidence="14">B9_G13</strain>
    </source>
</reference>
<dbReference type="PANTHER" id="PTHR43724:SF1">
    <property type="entry name" value="PYRUVATE SYNTHASE SUBUNIT PORD"/>
    <property type="match status" value="1"/>
</dbReference>
<keyword evidence="14" id="KW-0670">Pyruvate</keyword>
<keyword evidence="4" id="KW-0004">4Fe-4S</keyword>
<evidence type="ECO:0000256" key="1">
    <source>
        <dbReference type="ARBA" id="ARBA00001966"/>
    </source>
</evidence>
<dbReference type="Gene3D" id="3.30.70.20">
    <property type="match status" value="2"/>
</dbReference>
<dbReference type="InterPro" id="IPR017896">
    <property type="entry name" value="4Fe4S_Fe-S-bd"/>
</dbReference>
<protein>
    <recommendedName>
        <fullName evidence="10">Pyruvate synthase subunit PorD</fullName>
    </recommendedName>
    <alternativeName>
        <fullName evidence="12">Pyruvate oxidoreductase delta chain</fullName>
    </alternativeName>
    <alternativeName>
        <fullName evidence="11">Pyruvic-ferredoxin oxidoreductase subunit delta</fullName>
    </alternativeName>
</protein>
<feature type="domain" description="4Fe-4S ferredoxin-type" evidence="13">
    <location>
        <begin position="26"/>
        <end position="55"/>
    </location>
</feature>
<dbReference type="InterPro" id="IPR011898">
    <property type="entry name" value="PorD_KorD"/>
</dbReference>
<evidence type="ECO:0000256" key="5">
    <source>
        <dbReference type="ARBA" id="ARBA00022723"/>
    </source>
</evidence>
<dbReference type="GO" id="GO:0051539">
    <property type="term" value="F:4 iron, 4 sulfur cluster binding"/>
    <property type="evidence" value="ECO:0007669"/>
    <property type="project" value="UniProtKB-KW"/>
</dbReference>
<evidence type="ECO:0000259" key="13">
    <source>
        <dbReference type="PROSITE" id="PS51379"/>
    </source>
</evidence>
<keyword evidence="5" id="KW-0479">Metal-binding</keyword>